<feature type="compositionally biased region" description="Basic and acidic residues" evidence="1">
    <location>
        <begin position="1"/>
        <end position="13"/>
    </location>
</feature>
<reference evidence="3 4" key="1">
    <citation type="journal article" date="2012" name="Science">
        <title>The Paleozoic origin of enzymatic lignin decomposition reconstructed from 31 fungal genomes.</title>
        <authorList>
            <person name="Floudas D."/>
            <person name="Binder M."/>
            <person name="Riley R."/>
            <person name="Barry K."/>
            <person name="Blanchette R.A."/>
            <person name="Henrissat B."/>
            <person name="Martinez A.T."/>
            <person name="Otillar R."/>
            <person name="Spatafora J.W."/>
            <person name="Yadav J.S."/>
            <person name="Aerts A."/>
            <person name="Benoit I."/>
            <person name="Boyd A."/>
            <person name="Carlson A."/>
            <person name="Copeland A."/>
            <person name="Coutinho P.M."/>
            <person name="de Vries R.P."/>
            <person name="Ferreira P."/>
            <person name="Findley K."/>
            <person name="Foster B."/>
            <person name="Gaskell J."/>
            <person name="Glotzer D."/>
            <person name="Gorecki P."/>
            <person name="Heitman J."/>
            <person name="Hesse C."/>
            <person name="Hori C."/>
            <person name="Igarashi K."/>
            <person name="Jurgens J.A."/>
            <person name="Kallen N."/>
            <person name="Kersten P."/>
            <person name="Kohler A."/>
            <person name="Kuees U."/>
            <person name="Kumar T.K.A."/>
            <person name="Kuo A."/>
            <person name="LaButti K."/>
            <person name="Larrondo L.F."/>
            <person name="Lindquist E."/>
            <person name="Ling A."/>
            <person name="Lombard V."/>
            <person name="Lucas S."/>
            <person name="Lundell T."/>
            <person name="Martin R."/>
            <person name="McLaughlin D.J."/>
            <person name="Morgenstern I."/>
            <person name="Morin E."/>
            <person name="Murat C."/>
            <person name="Nagy L.G."/>
            <person name="Nolan M."/>
            <person name="Ohm R.A."/>
            <person name="Patyshakuliyeva A."/>
            <person name="Rokas A."/>
            <person name="Ruiz-Duenas F.J."/>
            <person name="Sabat G."/>
            <person name="Salamov A."/>
            <person name="Samejima M."/>
            <person name="Schmutz J."/>
            <person name="Slot J.C."/>
            <person name="St John F."/>
            <person name="Stenlid J."/>
            <person name="Sun H."/>
            <person name="Sun S."/>
            <person name="Syed K."/>
            <person name="Tsang A."/>
            <person name="Wiebenga A."/>
            <person name="Young D."/>
            <person name="Pisabarro A."/>
            <person name="Eastwood D.C."/>
            <person name="Martin F."/>
            <person name="Cullen D."/>
            <person name="Grigoriev I.V."/>
            <person name="Hibbett D.S."/>
        </authorList>
    </citation>
    <scope>NUCLEOTIDE SEQUENCE [LARGE SCALE GENOMIC DNA]</scope>
    <source>
        <strain evidence="3 4">DJM-731 SS1</strain>
    </source>
</reference>
<dbReference type="InterPro" id="IPR029523">
    <property type="entry name" value="INO80B/Ies2"/>
</dbReference>
<sequence length="576" mass="63013">MADISHTTDDGQRHSTSPRTIVRQSQASSPLHLRSEQSSPPASQGEEETMAATRSSNRPKGSASARGTGRVMSTRSSGRVEQPTQLSTVITPDEDQEMESEDDGTTRPERNISKRDVNMEDSAVVNKAEEGTPAVREGDVGEGEVEDEESDPVSQFDSPVKFPEGSDDLTPPPPSPTPSPPKPVFRPNLRIKVKFQGKTPIKARPATAKGKNKLPFRRGKGEWDGRKFPDGPLSHKRRVPPTATGAPSSTPALSATPGHSIEPTPAPEDEELSPVPADFEYLEEEDMSRSLSTRTEPTNMDVDEEPEEEEDEQEEQDELEEEQAEEEEEEEEEAEEEAAVDEVEEDEDEEEDEEEEMSVPPPGRMTARQAAMKGTGATVEFIELPTGPGKKKNLTPQEMELRKQEQSRKRSLQSAQKLEDEKQATIRRLLSKQAPKTRSSRSGVSSTTAPGSSGDGSVTPQLAPAPTLSRWVSSKDGVRWAVPPEAKWLAYMGPVKRVGPGRMQEIKGETEEDVDMDGPADLGEAHVELVPPPRARPQAICAIDGCGQARKYRSVKDFGRGACGLEHLRVLNTLIV</sequence>
<dbReference type="GeneID" id="63688455"/>
<feature type="compositionally biased region" description="Pro residues" evidence="1">
    <location>
        <begin position="170"/>
        <end position="184"/>
    </location>
</feature>
<evidence type="ECO:0000259" key="2">
    <source>
        <dbReference type="SMART" id="SM01406"/>
    </source>
</evidence>
<organism evidence="3 4">
    <name type="scientific">Dacryopinax primogenitus (strain DJM 731)</name>
    <name type="common">Brown rot fungus</name>
    <dbReference type="NCBI Taxonomy" id="1858805"/>
    <lineage>
        <taxon>Eukaryota</taxon>
        <taxon>Fungi</taxon>
        <taxon>Dikarya</taxon>
        <taxon>Basidiomycota</taxon>
        <taxon>Agaricomycotina</taxon>
        <taxon>Dacrymycetes</taxon>
        <taxon>Dacrymycetales</taxon>
        <taxon>Dacrymycetaceae</taxon>
        <taxon>Dacryopinax</taxon>
    </lineage>
</organism>
<dbReference type="OrthoDB" id="2021186at2759"/>
<dbReference type="OMA" id="HENQRRE"/>
<evidence type="ECO:0000313" key="3">
    <source>
        <dbReference type="EMBL" id="EJT99167.1"/>
    </source>
</evidence>
<feature type="compositionally biased region" description="Polar residues" evidence="1">
    <location>
        <begin position="289"/>
        <end position="298"/>
    </location>
</feature>
<feature type="compositionally biased region" description="Polar residues" evidence="1">
    <location>
        <begin position="71"/>
        <end position="90"/>
    </location>
</feature>
<gene>
    <name evidence="3" type="ORF">DACRYDRAFT_23787</name>
</gene>
<dbReference type="EMBL" id="JH795870">
    <property type="protein sequence ID" value="EJT99167.1"/>
    <property type="molecule type" value="Genomic_DNA"/>
</dbReference>
<feature type="domain" description="INO80 complex subunit B-like conserved region" evidence="2">
    <location>
        <begin position="398"/>
        <end position="486"/>
    </location>
</feature>
<dbReference type="InterPro" id="IPR006880">
    <property type="entry name" value="INO80B_C"/>
</dbReference>
<dbReference type="GO" id="GO:0006338">
    <property type="term" value="P:chromatin remodeling"/>
    <property type="evidence" value="ECO:0007669"/>
    <property type="project" value="InterPro"/>
</dbReference>
<dbReference type="RefSeq" id="XP_040626065.1">
    <property type="nucleotide sequence ID" value="XM_040773393.1"/>
</dbReference>
<dbReference type="HOGENOM" id="CLU_473282_0_0_1"/>
<dbReference type="AlphaFoldDB" id="M5G5Y3"/>
<dbReference type="PANTHER" id="PTHR21561">
    <property type="entry name" value="INO80 COMPLEX SUBUNIT B"/>
    <property type="match status" value="1"/>
</dbReference>
<feature type="compositionally biased region" description="Polar residues" evidence="1">
    <location>
        <begin position="449"/>
        <end position="460"/>
    </location>
</feature>
<accession>M5G5Y3</accession>
<keyword evidence="4" id="KW-1185">Reference proteome</keyword>
<dbReference type="Pfam" id="PF04795">
    <property type="entry name" value="PAPA-1"/>
    <property type="match status" value="1"/>
</dbReference>
<dbReference type="GO" id="GO:0031011">
    <property type="term" value="C:Ino80 complex"/>
    <property type="evidence" value="ECO:0007669"/>
    <property type="project" value="InterPro"/>
</dbReference>
<evidence type="ECO:0000256" key="1">
    <source>
        <dbReference type="SAM" id="MobiDB-lite"/>
    </source>
</evidence>
<evidence type="ECO:0000313" key="4">
    <source>
        <dbReference type="Proteomes" id="UP000030653"/>
    </source>
</evidence>
<dbReference type="STRING" id="1858805.M5G5Y3"/>
<feature type="compositionally biased region" description="Basic and acidic residues" evidence="1">
    <location>
        <begin position="219"/>
        <end position="229"/>
    </location>
</feature>
<feature type="compositionally biased region" description="Polar residues" evidence="1">
    <location>
        <begin position="14"/>
        <end position="29"/>
    </location>
</feature>
<feature type="compositionally biased region" description="Low complexity" evidence="1">
    <location>
        <begin position="240"/>
        <end position="258"/>
    </location>
</feature>
<name>M5G5Y3_DACPD</name>
<feature type="region of interest" description="Disordered" evidence="1">
    <location>
        <begin position="1"/>
        <end position="474"/>
    </location>
</feature>
<feature type="compositionally biased region" description="Basic and acidic residues" evidence="1">
    <location>
        <begin position="399"/>
        <end position="408"/>
    </location>
</feature>
<feature type="compositionally biased region" description="Acidic residues" evidence="1">
    <location>
        <begin position="140"/>
        <end position="151"/>
    </location>
</feature>
<dbReference type="SMART" id="SM01406">
    <property type="entry name" value="PAPA-1"/>
    <property type="match status" value="1"/>
</dbReference>
<proteinExistence type="predicted"/>
<dbReference type="PANTHER" id="PTHR21561:SF12">
    <property type="entry name" value="INO80 COMPLEX SUBUNIT B"/>
    <property type="match status" value="1"/>
</dbReference>
<protein>
    <recommendedName>
        <fullName evidence="2">INO80 complex subunit B-like conserved region domain-containing protein</fullName>
    </recommendedName>
</protein>
<dbReference type="Proteomes" id="UP000030653">
    <property type="component" value="Unassembled WGS sequence"/>
</dbReference>
<feature type="compositionally biased region" description="Acidic residues" evidence="1">
    <location>
        <begin position="301"/>
        <end position="357"/>
    </location>
</feature>
<feature type="compositionally biased region" description="Acidic residues" evidence="1">
    <location>
        <begin position="92"/>
        <end position="103"/>
    </location>
</feature>
<feature type="compositionally biased region" description="Basic and acidic residues" evidence="1">
    <location>
        <begin position="104"/>
        <end position="118"/>
    </location>
</feature>